<dbReference type="CDD" id="cd02414">
    <property type="entry name" value="KH-II_Jag"/>
    <property type="match status" value="1"/>
</dbReference>
<comment type="similarity">
    <text evidence="6">Belongs to the KhpB RNA-binding protein family.</text>
</comment>
<dbReference type="SMART" id="SM00393">
    <property type="entry name" value="R3H"/>
    <property type="match status" value="1"/>
</dbReference>
<dbReference type="GO" id="GO:0009252">
    <property type="term" value="P:peptidoglycan biosynthetic process"/>
    <property type="evidence" value="ECO:0007669"/>
    <property type="project" value="UniProtKB-UniRule"/>
</dbReference>
<evidence type="ECO:0000256" key="2">
    <source>
        <dbReference type="ARBA" id="ARBA00022884"/>
    </source>
</evidence>
<dbReference type="PROSITE" id="PS50084">
    <property type="entry name" value="KH_TYPE_1"/>
    <property type="match status" value="1"/>
</dbReference>
<feature type="region of interest" description="Jag_N domain" evidence="6">
    <location>
        <begin position="5"/>
        <end position="55"/>
    </location>
</feature>
<dbReference type="InterPro" id="IPR038008">
    <property type="entry name" value="Jag_KH"/>
</dbReference>
<evidence type="ECO:0000259" key="7">
    <source>
        <dbReference type="PROSITE" id="PS51061"/>
    </source>
</evidence>
<proteinExistence type="inferred from homology"/>
<keyword evidence="5 6" id="KW-0961">Cell wall biogenesis/degradation</keyword>
<organism evidence="8 9">
    <name type="scientific">Serpentinicella alkaliphila</name>
    <dbReference type="NCBI Taxonomy" id="1734049"/>
    <lineage>
        <taxon>Bacteria</taxon>
        <taxon>Bacillati</taxon>
        <taxon>Bacillota</taxon>
        <taxon>Clostridia</taxon>
        <taxon>Peptostreptococcales</taxon>
        <taxon>Natronincolaceae</taxon>
        <taxon>Serpentinicella</taxon>
    </lineage>
</organism>
<gene>
    <name evidence="6" type="primary">khpB</name>
    <name evidence="6" type="synonym">eloR</name>
    <name evidence="8" type="ORF">EDD79_101711</name>
</gene>
<keyword evidence="3 6" id="KW-0133">Cell shape</keyword>
<dbReference type="Pfam" id="PF01424">
    <property type="entry name" value="R3H"/>
    <property type="match status" value="1"/>
</dbReference>
<keyword evidence="1 6" id="KW-0963">Cytoplasm</keyword>
<dbReference type="InterPro" id="IPR015946">
    <property type="entry name" value="KH_dom-like_a/b"/>
</dbReference>
<dbReference type="AlphaFoldDB" id="A0A4R2THK9"/>
<evidence type="ECO:0000256" key="4">
    <source>
        <dbReference type="ARBA" id="ARBA00023186"/>
    </source>
</evidence>
<evidence type="ECO:0000313" key="9">
    <source>
        <dbReference type="Proteomes" id="UP000295504"/>
    </source>
</evidence>
<comment type="subunit">
    <text evidence="6">Forms a complex with KhpA.</text>
</comment>
<keyword evidence="9" id="KW-1185">Reference proteome</keyword>
<evidence type="ECO:0000256" key="1">
    <source>
        <dbReference type="ARBA" id="ARBA00022490"/>
    </source>
</evidence>
<comment type="function">
    <text evidence="6">A probable RNA chaperone. Forms a complex with KhpA which binds to cellular RNA and controls its expression. Plays a role in peptidoglycan (PG) homeostasis and cell length regulation.</text>
</comment>
<sequence>MKFIEVEGRTIEDATNIGLKQLGKKKDEVDIKILEIPSKGFLGIIGSKQAKIKITVKDNPEKDVEQFLRKMFKAMELEVQIVTELADEVIKVYLEGPNMGVVIGRRGQTLDSIQYLASLVVNKEREKYLKVFIDTENYRQKREETLIKLANKIVYKVKKTRKSIALEPMNPYERRIIHAALQGHPAIQTYSEGEEPFRKVVIGPKK</sequence>
<dbReference type="GO" id="GO:0003723">
    <property type="term" value="F:RNA binding"/>
    <property type="evidence" value="ECO:0007669"/>
    <property type="project" value="UniProtKB-UniRule"/>
</dbReference>
<name>A0A4R2THK9_9FIRM</name>
<dbReference type="InterPro" id="IPR036867">
    <property type="entry name" value="R3H_dom_sf"/>
</dbReference>
<dbReference type="InterPro" id="IPR032782">
    <property type="entry name" value="KhpB_N"/>
</dbReference>
<comment type="subcellular location">
    <subcellularLocation>
        <location evidence="6">Cytoplasm</location>
    </subcellularLocation>
</comment>
<dbReference type="EMBL" id="SLYC01000017">
    <property type="protein sequence ID" value="TCQ02236.1"/>
    <property type="molecule type" value="Genomic_DNA"/>
</dbReference>
<comment type="domain">
    <text evidence="6">Has an N-terminal Jag-N domain and 2 RNA-binding domains (KH and R3H).</text>
</comment>
<dbReference type="Gene3D" id="3.30.1370.50">
    <property type="entry name" value="R3H-like domain"/>
    <property type="match status" value="1"/>
</dbReference>
<evidence type="ECO:0000313" key="8">
    <source>
        <dbReference type="EMBL" id="TCQ02236.1"/>
    </source>
</evidence>
<evidence type="ECO:0000256" key="6">
    <source>
        <dbReference type="HAMAP-Rule" id="MF_00867"/>
    </source>
</evidence>
<dbReference type="PROSITE" id="PS51061">
    <property type="entry name" value="R3H"/>
    <property type="match status" value="1"/>
</dbReference>
<dbReference type="Proteomes" id="UP000295504">
    <property type="component" value="Unassembled WGS sequence"/>
</dbReference>
<feature type="domain" description="R3H" evidence="7">
    <location>
        <begin position="140"/>
        <end position="206"/>
    </location>
</feature>
<keyword evidence="4 6" id="KW-0143">Chaperone</keyword>
<comment type="caution">
    <text evidence="8">The sequence shown here is derived from an EMBL/GenBank/DDBJ whole genome shotgun (WGS) entry which is preliminary data.</text>
</comment>
<dbReference type="GO" id="GO:0008360">
    <property type="term" value="P:regulation of cell shape"/>
    <property type="evidence" value="ECO:0007669"/>
    <property type="project" value="UniProtKB-KW"/>
</dbReference>
<dbReference type="CDD" id="cd02644">
    <property type="entry name" value="R3H_jag"/>
    <property type="match status" value="1"/>
</dbReference>
<dbReference type="Gene3D" id="3.30.300.20">
    <property type="match status" value="1"/>
</dbReference>
<dbReference type="NCBIfam" id="NF041568">
    <property type="entry name" value="Jag_EloR"/>
    <property type="match status" value="1"/>
</dbReference>
<accession>A0A4R2THK9</accession>
<dbReference type="PANTHER" id="PTHR35800:SF1">
    <property type="entry name" value="RNA-BINDING PROTEIN KHPB"/>
    <property type="match status" value="1"/>
</dbReference>
<evidence type="ECO:0000256" key="5">
    <source>
        <dbReference type="ARBA" id="ARBA00023316"/>
    </source>
</evidence>
<dbReference type="InterPro" id="IPR039247">
    <property type="entry name" value="KhpB"/>
</dbReference>
<keyword evidence="2 6" id="KW-0694">RNA-binding</keyword>
<protein>
    <recommendedName>
        <fullName evidence="6">RNA-binding protein KhpB</fullName>
    </recommendedName>
    <alternativeName>
        <fullName evidence="6">RNA-binding protein EloR</fullName>
    </alternativeName>
</protein>
<dbReference type="InterPro" id="IPR038247">
    <property type="entry name" value="Jag_N_dom_sf"/>
</dbReference>
<reference evidence="8 9" key="1">
    <citation type="submission" date="2019-03" db="EMBL/GenBank/DDBJ databases">
        <title>Genomic Encyclopedia of Type Strains, Phase IV (KMG-IV): sequencing the most valuable type-strain genomes for metagenomic binning, comparative biology and taxonomic classification.</title>
        <authorList>
            <person name="Goeker M."/>
        </authorList>
    </citation>
    <scope>NUCLEOTIDE SEQUENCE [LARGE SCALE GENOMIC DNA]</scope>
    <source>
        <strain evidence="8 9">DSM 100013</strain>
    </source>
</reference>
<dbReference type="HAMAP" id="MF_00867">
    <property type="entry name" value="KhpB"/>
    <property type="match status" value="1"/>
</dbReference>
<evidence type="ECO:0000256" key="3">
    <source>
        <dbReference type="ARBA" id="ARBA00022960"/>
    </source>
</evidence>
<dbReference type="Gene3D" id="3.30.30.80">
    <property type="entry name" value="probable RNA-binding protein from clostridium symbiosum atcc 14940"/>
    <property type="match status" value="1"/>
</dbReference>
<dbReference type="InterPro" id="IPR034079">
    <property type="entry name" value="R3H_KhpB"/>
</dbReference>
<dbReference type="GO" id="GO:0005737">
    <property type="term" value="C:cytoplasm"/>
    <property type="evidence" value="ECO:0007669"/>
    <property type="project" value="UniProtKB-SubCell"/>
</dbReference>
<dbReference type="Pfam" id="PF14804">
    <property type="entry name" value="Jag_N"/>
    <property type="match status" value="1"/>
</dbReference>
<dbReference type="Pfam" id="PF13083">
    <property type="entry name" value="KH_KhpA-B"/>
    <property type="match status" value="1"/>
</dbReference>
<dbReference type="SMART" id="SM01245">
    <property type="entry name" value="Jag_N"/>
    <property type="match status" value="1"/>
</dbReference>
<dbReference type="OrthoDB" id="9794483at2"/>
<dbReference type="InterPro" id="IPR001374">
    <property type="entry name" value="R3H_dom"/>
</dbReference>
<dbReference type="RefSeq" id="WP_132848481.1">
    <property type="nucleotide sequence ID" value="NZ_CP058648.1"/>
</dbReference>
<dbReference type="GO" id="GO:0071555">
    <property type="term" value="P:cell wall organization"/>
    <property type="evidence" value="ECO:0007669"/>
    <property type="project" value="UniProtKB-KW"/>
</dbReference>
<dbReference type="SUPFAM" id="SSF82708">
    <property type="entry name" value="R3H domain"/>
    <property type="match status" value="1"/>
</dbReference>
<dbReference type="PANTHER" id="PTHR35800">
    <property type="entry name" value="PROTEIN JAG"/>
    <property type="match status" value="1"/>
</dbReference>